<dbReference type="AlphaFoldDB" id="A0A4D6MQI6"/>
<dbReference type="Proteomes" id="UP000501690">
    <property type="component" value="Linkage Group LG8"/>
</dbReference>
<gene>
    <name evidence="2" type="ORF">DEO72_LG8g1332</name>
</gene>
<keyword evidence="3" id="KW-1185">Reference proteome</keyword>
<sequence length="150" mass="17243">MEARERHDGGRWRRGSCRRWWPLSCASCHGVVVVTGLRRGRICRAELVQQRGLCFPTIERRWWLRDEGEEEAREWQLVREDGGSGAGVAGVSGGRVPARCSDDQSSGDGQRQRWRLWSVATAEEREREIRVRVCVGKEMMTWKTLIGEMS</sequence>
<protein>
    <submittedName>
        <fullName evidence="2">Uncharacterized protein</fullName>
    </submittedName>
</protein>
<organism evidence="2 3">
    <name type="scientific">Vigna unguiculata</name>
    <name type="common">Cowpea</name>
    <dbReference type="NCBI Taxonomy" id="3917"/>
    <lineage>
        <taxon>Eukaryota</taxon>
        <taxon>Viridiplantae</taxon>
        <taxon>Streptophyta</taxon>
        <taxon>Embryophyta</taxon>
        <taxon>Tracheophyta</taxon>
        <taxon>Spermatophyta</taxon>
        <taxon>Magnoliopsida</taxon>
        <taxon>eudicotyledons</taxon>
        <taxon>Gunneridae</taxon>
        <taxon>Pentapetalae</taxon>
        <taxon>rosids</taxon>
        <taxon>fabids</taxon>
        <taxon>Fabales</taxon>
        <taxon>Fabaceae</taxon>
        <taxon>Papilionoideae</taxon>
        <taxon>50 kb inversion clade</taxon>
        <taxon>NPAAA clade</taxon>
        <taxon>indigoferoid/millettioid clade</taxon>
        <taxon>Phaseoleae</taxon>
        <taxon>Vigna</taxon>
    </lineage>
</organism>
<feature type="region of interest" description="Disordered" evidence="1">
    <location>
        <begin position="84"/>
        <end position="112"/>
    </location>
</feature>
<reference evidence="2 3" key="1">
    <citation type="submission" date="2019-04" db="EMBL/GenBank/DDBJ databases">
        <title>An improved genome assembly and genetic linkage map for asparagus bean, Vigna unguiculata ssp. sesquipedialis.</title>
        <authorList>
            <person name="Xia Q."/>
            <person name="Zhang R."/>
            <person name="Dong Y."/>
        </authorList>
    </citation>
    <scope>NUCLEOTIDE SEQUENCE [LARGE SCALE GENOMIC DNA]</scope>
    <source>
        <tissue evidence="2">Leaf</tissue>
    </source>
</reference>
<name>A0A4D6MQI6_VIGUN</name>
<proteinExistence type="predicted"/>
<dbReference type="EMBL" id="CP039352">
    <property type="protein sequence ID" value="QCE03308.1"/>
    <property type="molecule type" value="Genomic_DNA"/>
</dbReference>
<accession>A0A4D6MQI6</accession>
<evidence type="ECO:0000256" key="1">
    <source>
        <dbReference type="SAM" id="MobiDB-lite"/>
    </source>
</evidence>
<evidence type="ECO:0000313" key="2">
    <source>
        <dbReference type="EMBL" id="QCE03308.1"/>
    </source>
</evidence>
<evidence type="ECO:0000313" key="3">
    <source>
        <dbReference type="Proteomes" id="UP000501690"/>
    </source>
</evidence>
<feature type="compositionally biased region" description="Gly residues" evidence="1">
    <location>
        <begin position="84"/>
        <end position="93"/>
    </location>
</feature>